<dbReference type="InterPro" id="IPR015943">
    <property type="entry name" value="WD40/YVTN_repeat-like_dom_sf"/>
</dbReference>
<organism evidence="5 6">
    <name type="scientific">Rhizopogon vinicolor AM-OR11-026</name>
    <dbReference type="NCBI Taxonomy" id="1314800"/>
    <lineage>
        <taxon>Eukaryota</taxon>
        <taxon>Fungi</taxon>
        <taxon>Dikarya</taxon>
        <taxon>Basidiomycota</taxon>
        <taxon>Agaricomycotina</taxon>
        <taxon>Agaricomycetes</taxon>
        <taxon>Agaricomycetidae</taxon>
        <taxon>Boletales</taxon>
        <taxon>Suillineae</taxon>
        <taxon>Rhizopogonaceae</taxon>
        <taxon>Rhizopogon</taxon>
    </lineage>
</organism>
<feature type="domain" description="Heterokaryon incompatibility" evidence="4">
    <location>
        <begin position="817"/>
        <end position="907"/>
    </location>
</feature>
<evidence type="ECO:0000256" key="3">
    <source>
        <dbReference type="PROSITE-ProRule" id="PRU00221"/>
    </source>
</evidence>
<dbReference type="STRING" id="1314800.A0A1B7MSL9"/>
<dbReference type="Pfam" id="PF00400">
    <property type="entry name" value="WD40"/>
    <property type="match status" value="6"/>
</dbReference>
<accession>A0A1B7MSL9</accession>
<dbReference type="Pfam" id="PF06985">
    <property type="entry name" value="HET"/>
    <property type="match status" value="1"/>
</dbReference>
<feature type="repeat" description="WD" evidence="3">
    <location>
        <begin position="18"/>
        <end position="59"/>
    </location>
</feature>
<feature type="repeat" description="WD" evidence="3">
    <location>
        <begin position="60"/>
        <end position="101"/>
    </location>
</feature>
<dbReference type="EMBL" id="KV448485">
    <property type="protein sequence ID" value="OAX35596.1"/>
    <property type="molecule type" value="Genomic_DNA"/>
</dbReference>
<dbReference type="PANTHER" id="PTHR10622:SF10">
    <property type="entry name" value="HET DOMAIN-CONTAINING PROTEIN"/>
    <property type="match status" value="1"/>
</dbReference>
<dbReference type="PROSITE" id="PS50082">
    <property type="entry name" value="WD_REPEATS_2"/>
    <property type="match status" value="4"/>
</dbReference>
<dbReference type="InterPro" id="IPR019775">
    <property type="entry name" value="WD40_repeat_CS"/>
</dbReference>
<dbReference type="OrthoDB" id="2423701at2759"/>
<protein>
    <recommendedName>
        <fullName evidence="4">Heterokaryon incompatibility domain-containing protein</fullName>
    </recommendedName>
</protein>
<dbReference type="CDD" id="cd00200">
    <property type="entry name" value="WD40"/>
    <property type="match status" value="1"/>
</dbReference>
<evidence type="ECO:0000256" key="2">
    <source>
        <dbReference type="ARBA" id="ARBA00022737"/>
    </source>
</evidence>
<proteinExistence type="predicted"/>
<evidence type="ECO:0000313" key="6">
    <source>
        <dbReference type="Proteomes" id="UP000092154"/>
    </source>
</evidence>
<keyword evidence="1 3" id="KW-0853">WD repeat</keyword>
<dbReference type="PANTHER" id="PTHR10622">
    <property type="entry name" value="HET DOMAIN-CONTAINING PROTEIN"/>
    <property type="match status" value="1"/>
</dbReference>
<keyword evidence="6" id="KW-1185">Reference proteome</keyword>
<evidence type="ECO:0000259" key="4">
    <source>
        <dbReference type="Pfam" id="PF06985"/>
    </source>
</evidence>
<dbReference type="InterPro" id="IPR011990">
    <property type="entry name" value="TPR-like_helical_dom_sf"/>
</dbReference>
<dbReference type="SUPFAM" id="SSF50978">
    <property type="entry name" value="WD40 repeat-like"/>
    <property type="match status" value="1"/>
</dbReference>
<evidence type="ECO:0000256" key="1">
    <source>
        <dbReference type="ARBA" id="ARBA00022574"/>
    </source>
</evidence>
<dbReference type="InterPro" id="IPR010730">
    <property type="entry name" value="HET"/>
</dbReference>
<dbReference type="InParanoid" id="A0A1B7MSL9"/>
<gene>
    <name evidence="5" type="ORF">K503DRAFT_358409</name>
</gene>
<keyword evidence="2" id="KW-0677">Repeat</keyword>
<dbReference type="PRINTS" id="PR00320">
    <property type="entry name" value="GPROTEINBRPT"/>
</dbReference>
<dbReference type="Proteomes" id="UP000092154">
    <property type="component" value="Unassembled WGS sequence"/>
</dbReference>
<dbReference type="Gene3D" id="1.25.40.10">
    <property type="entry name" value="Tetratricopeptide repeat domain"/>
    <property type="match status" value="2"/>
</dbReference>
<feature type="repeat" description="WD" evidence="3">
    <location>
        <begin position="233"/>
        <end position="274"/>
    </location>
</feature>
<dbReference type="Gene3D" id="2.130.10.10">
    <property type="entry name" value="YVTN repeat-like/Quinoprotein amine dehydrogenase"/>
    <property type="match status" value="2"/>
</dbReference>
<dbReference type="PROSITE" id="PS00678">
    <property type="entry name" value="WD_REPEATS_1"/>
    <property type="match status" value="2"/>
</dbReference>
<dbReference type="SMART" id="SM00320">
    <property type="entry name" value="WD40"/>
    <property type="match status" value="7"/>
</dbReference>
<dbReference type="PROSITE" id="PS50294">
    <property type="entry name" value="WD_REPEATS_REGION"/>
    <property type="match status" value="3"/>
</dbReference>
<reference evidence="5 6" key="1">
    <citation type="submission" date="2016-06" db="EMBL/GenBank/DDBJ databases">
        <title>Comparative genomics of the ectomycorrhizal sister species Rhizopogon vinicolor and Rhizopogon vesiculosus (Basidiomycota: Boletales) reveals a divergence of the mating type B locus.</title>
        <authorList>
            <consortium name="DOE Joint Genome Institute"/>
            <person name="Mujic A.B."/>
            <person name="Kuo A."/>
            <person name="Tritt A."/>
            <person name="Lipzen A."/>
            <person name="Chen C."/>
            <person name="Johnson J."/>
            <person name="Sharma A."/>
            <person name="Barry K."/>
            <person name="Grigoriev I.V."/>
            <person name="Spatafora J.W."/>
        </authorList>
    </citation>
    <scope>NUCLEOTIDE SEQUENCE [LARGE SCALE GENOMIC DNA]</scope>
    <source>
        <strain evidence="5 6">AM-OR11-026</strain>
    </source>
</reference>
<dbReference type="InterPro" id="IPR001680">
    <property type="entry name" value="WD40_rpt"/>
</dbReference>
<dbReference type="InterPro" id="IPR036322">
    <property type="entry name" value="WD40_repeat_dom_sf"/>
</dbReference>
<name>A0A1B7MSL9_9AGAM</name>
<sequence length="1291" mass="144100">MPEVAQPIVRITTSHRVFKDHKDSILAVAVFQGGRWMVTGSYDKTLRLWDLKDGVVLKKMEGHSYDVAAVAVSRDGQMIASGDVNGELIAWHGETCKSLTQAIKVHSGAIGSLDFSADGTVLATGSYDKTTELWNTKTWQVEGNPINCGARVHCVRFSPSGELLAIATDSDIKIWNPRTREYMAEFKGAITGGQNMSLAWTPSGTRLLSAGSKSDPTIREWDTSTWQQVGDPWSGHTDYIYALAMNSTGTLIASISSDANVRLWQLSDQQAIAIFKTSSKMYCATFSADGRYILCGGIDKNITEWAVPEYVVPEDTAREQASEDSLPMDAEEQMTNKARRDSHAKVLSINTAVRDACLTRDLYSAEKLLTRQIDADGNDYNSYANRSFVMSRKLEWDHALHDAVRSIGIHPSLTGYTCKGIALCGKMYFEEAMKAFDLAFMFTEGDSNTIHVLLLVKAIALFTGNRHKEAMMRIQELAAACPNADTLACDVVKAYLLVQMGINASNDTLHSEAADHFNAAISTGVLSSKWEIDSKYEIFVVLFGWDLKSLWQTGNQNRCDALLRAGRLTEAHEAYRHMMDMSDEATKVSCLDWSTGRFSLTSPTCNTHPHISAFKQEFSALYDTSGLADLAMGGDAALAASAYDRAIELYSAVIDLDYATDIIFSNRCKARLEKKLWDEALIDARKVTELNPSSYLGYELKHAALHGGQQYDEAIEAFDIMMSKLCDTLDTETQKLRQQYVGSSEAAGAIEEAIRAQLDNNPHRLLNTFTGRPCDRQAQINAFKTSAEYKELVSSTMKHADLRMERVENAVVTYFRYVMLSHRWEENEPPLHDIQDKVIYDFNPVGGIEKLQSFCTTARKAGFRWAWIDTCCIDQTNNVEVQESVNSMFIWYRHSALTIIYLSDVPPSSKSGALAKSIWNKRGWTVQEFLASKVVLFYQKDWTLYLNDHSPNHKDSAAIMRELGDATGIDPQALVTFHPGMRGAREKLQWVSMRVTTLQEDIAYCLFGIFGVNLPVIYGEKKQNALGRLLQEVVAQSGDTTCLDWVGKPSDFNSCLPASITSYGAPPFMQLSVLPEDKMQTSVSSLRDPGAVELAFKLYTTLDDLTAPRFAHRRLHLPCIVFPVTEVTPRPGQEQDTYLAYEVKADGLCDMLITTEDKLIPFSRAMPIRQKFLLVRPWDRNLLELYDSAKPFNLADDTHSIMSEDYQTPPTSPVCDSSDMHPGEHVPVDSESDSRALRLIVGLRLPFGAFLLAQQWGGEYKRIASDHNIIAQVKAMASVRDMMDVRNLEIL</sequence>
<dbReference type="InterPro" id="IPR020472">
    <property type="entry name" value="WD40_PAC1"/>
</dbReference>
<feature type="repeat" description="WD" evidence="3">
    <location>
        <begin position="103"/>
        <end position="138"/>
    </location>
</feature>
<dbReference type="SUPFAM" id="SSF48452">
    <property type="entry name" value="TPR-like"/>
    <property type="match status" value="2"/>
</dbReference>
<evidence type="ECO:0000313" key="5">
    <source>
        <dbReference type="EMBL" id="OAX35596.1"/>
    </source>
</evidence>